<dbReference type="InterPro" id="IPR016181">
    <property type="entry name" value="Acyl_CoA_acyltransferase"/>
</dbReference>
<organism evidence="4 5">
    <name type="scientific">Bifidobacterium bifidum (strain PRL2010)</name>
    <dbReference type="NCBI Taxonomy" id="702459"/>
    <lineage>
        <taxon>Bacteria</taxon>
        <taxon>Bacillati</taxon>
        <taxon>Actinomycetota</taxon>
        <taxon>Actinomycetes</taxon>
        <taxon>Bifidobacteriales</taxon>
        <taxon>Bifidobacteriaceae</taxon>
        <taxon>Bifidobacterium</taxon>
    </lineage>
</organism>
<evidence type="ECO:0000256" key="2">
    <source>
        <dbReference type="ARBA" id="ARBA00023315"/>
    </source>
</evidence>
<dbReference type="AlphaFoldDB" id="A0A0H3EDQ5"/>
<accession>A0A0H3EDQ5</accession>
<dbReference type="GO" id="GO:0008080">
    <property type="term" value="F:N-acetyltransferase activity"/>
    <property type="evidence" value="ECO:0007669"/>
    <property type="project" value="UniProtKB-ARBA"/>
</dbReference>
<dbReference type="PATRIC" id="fig|702459.3.peg.1421"/>
<dbReference type="InterPro" id="IPR051635">
    <property type="entry name" value="SNAT-like"/>
</dbReference>
<dbReference type="EMBL" id="CP001840">
    <property type="protein sequence ID" value="ADP36419.1"/>
    <property type="molecule type" value="Genomic_DNA"/>
</dbReference>
<sequence length="174" mass="19825">MQMIRHADMSDLDALAALESECFPPAEAASRDAIADRLRTYADHFWLLFDDDRLTAAINGMVTDEPDLVDAMYADTSMHDERGAWQMLFSVCTDPGSRRERRASRLMRSVIEDARDAGRDGLVLTCKEPLIGFYERFGYRDEGVCGSRHGGAAWHQMRLDFRRERQQSCCPQGR</sequence>
<dbReference type="SUPFAM" id="SSF55729">
    <property type="entry name" value="Acyl-CoA N-acyltransferases (Nat)"/>
    <property type="match status" value="1"/>
</dbReference>
<reference evidence="4 5" key="1">
    <citation type="journal article" date="2010" name="Proc. Natl. Acad. Sci. U.S.A.">
        <title>Genome analysis of Bifidobacterium bifidum PRL2010 reveals metabolic pathways for host-derived glycan foraging.</title>
        <authorList>
            <person name="Turroni F."/>
            <person name="Bottacini F."/>
            <person name="Foroni E."/>
            <person name="Mulder I."/>
            <person name="Kim J.H."/>
            <person name="Zomer A."/>
            <person name="Sanchez B."/>
            <person name="Bidossi A."/>
            <person name="Ferrarini A."/>
            <person name="Giubellini V."/>
            <person name="Delledonne M."/>
            <person name="Henrissat B."/>
            <person name="Coutinho P."/>
            <person name="Oggioni M."/>
            <person name="Fitzgerald G.F."/>
            <person name="Mills D."/>
            <person name="Margolles A."/>
            <person name="Kelly D."/>
            <person name="van Sinderen D."/>
            <person name="Ventura M."/>
        </authorList>
    </citation>
    <scope>NUCLEOTIDE SEQUENCE [LARGE SCALE GENOMIC DNA]</scope>
    <source>
        <strain evidence="4 5">PRL2010</strain>
    </source>
</reference>
<dbReference type="CDD" id="cd04301">
    <property type="entry name" value="NAT_SF"/>
    <property type="match status" value="1"/>
</dbReference>
<dbReference type="PANTHER" id="PTHR10908:SF0">
    <property type="entry name" value="SEROTONIN N-ACETYLTRANSFERASE"/>
    <property type="match status" value="1"/>
</dbReference>
<dbReference type="PANTHER" id="PTHR10908">
    <property type="entry name" value="SEROTONIN N-ACETYLTRANSFERASE"/>
    <property type="match status" value="1"/>
</dbReference>
<dbReference type="RefSeq" id="WP_013390144.1">
    <property type="nucleotide sequence ID" value="NC_014638.1"/>
</dbReference>
<feature type="domain" description="N-acetyltransferase" evidence="3">
    <location>
        <begin position="2"/>
        <end position="160"/>
    </location>
</feature>
<dbReference type="Proteomes" id="UP000002312">
    <property type="component" value="Chromosome"/>
</dbReference>
<dbReference type="Pfam" id="PF13527">
    <property type="entry name" value="Acetyltransf_9"/>
    <property type="match status" value="1"/>
</dbReference>
<evidence type="ECO:0000313" key="4">
    <source>
        <dbReference type="EMBL" id="ADP36419.1"/>
    </source>
</evidence>
<gene>
    <name evidence="4" type="ordered locus">BBPR_1372</name>
</gene>
<proteinExistence type="predicted"/>
<dbReference type="eggNOG" id="COG0456">
    <property type="taxonomic scope" value="Bacteria"/>
</dbReference>
<evidence type="ECO:0000313" key="5">
    <source>
        <dbReference type="Proteomes" id="UP000002312"/>
    </source>
</evidence>
<dbReference type="Gene3D" id="3.40.630.30">
    <property type="match status" value="1"/>
</dbReference>
<dbReference type="PROSITE" id="PS51186">
    <property type="entry name" value="GNAT"/>
    <property type="match status" value="1"/>
</dbReference>
<evidence type="ECO:0000259" key="3">
    <source>
        <dbReference type="PROSITE" id="PS51186"/>
    </source>
</evidence>
<dbReference type="InterPro" id="IPR000182">
    <property type="entry name" value="GNAT_dom"/>
</dbReference>
<dbReference type="KEGG" id="bbp:BBPR_1372"/>
<dbReference type="HOGENOM" id="CLU_061829_2_0_11"/>
<dbReference type="OrthoDB" id="9800962at2"/>
<keyword evidence="2" id="KW-0012">Acyltransferase</keyword>
<evidence type="ECO:0000256" key="1">
    <source>
        <dbReference type="ARBA" id="ARBA00022679"/>
    </source>
</evidence>
<name>A0A0H3EDQ5_BIFBP</name>
<protein>
    <submittedName>
        <fullName evidence="4">Acetyltransferase</fullName>
    </submittedName>
</protein>
<keyword evidence="1 4" id="KW-0808">Transferase</keyword>